<dbReference type="AlphaFoldDB" id="A0AAD9CNK6"/>
<comment type="caution">
    <text evidence="2">The sequence shown here is derived from an EMBL/GenBank/DDBJ whole genome shotgun (WGS) entry which is preliminary data.</text>
</comment>
<evidence type="ECO:0000313" key="2">
    <source>
        <dbReference type="EMBL" id="KAK1905115.1"/>
    </source>
</evidence>
<accession>A0AAD9CNK6</accession>
<dbReference type="Proteomes" id="UP001228049">
    <property type="component" value="Unassembled WGS sequence"/>
</dbReference>
<keyword evidence="3" id="KW-1185">Reference proteome</keyword>
<organism evidence="2 3">
    <name type="scientific">Dissostichus eleginoides</name>
    <name type="common">Patagonian toothfish</name>
    <name type="synonym">Dissostichus amissus</name>
    <dbReference type="NCBI Taxonomy" id="100907"/>
    <lineage>
        <taxon>Eukaryota</taxon>
        <taxon>Metazoa</taxon>
        <taxon>Chordata</taxon>
        <taxon>Craniata</taxon>
        <taxon>Vertebrata</taxon>
        <taxon>Euteleostomi</taxon>
        <taxon>Actinopterygii</taxon>
        <taxon>Neopterygii</taxon>
        <taxon>Teleostei</taxon>
        <taxon>Neoteleostei</taxon>
        <taxon>Acanthomorphata</taxon>
        <taxon>Eupercaria</taxon>
        <taxon>Perciformes</taxon>
        <taxon>Notothenioidei</taxon>
        <taxon>Nototheniidae</taxon>
        <taxon>Dissostichus</taxon>
    </lineage>
</organism>
<dbReference type="EMBL" id="JASDAP010000003">
    <property type="protein sequence ID" value="KAK1905115.1"/>
    <property type="molecule type" value="Genomic_DNA"/>
</dbReference>
<reference evidence="2" key="1">
    <citation type="submission" date="2023-04" db="EMBL/GenBank/DDBJ databases">
        <title>Chromosome-level genome of Chaenocephalus aceratus.</title>
        <authorList>
            <person name="Park H."/>
        </authorList>
    </citation>
    <scope>NUCLEOTIDE SEQUENCE</scope>
    <source>
        <strain evidence="2">DE</strain>
        <tissue evidence="2">Muscle</tissue>
    </source>
</reference>
<sequence length="86" mass="9259">MASEAGGTEEGPTAELAQRNHAVPNAALSAYIYVAVRSNAALTLLHDHRLRRGQKRTVLEEYMKGGVGEGEATSAAVQPRSKFTHR</sequence>
<proteinExistence type="predicted"/>
<gene>
    <name evidence="2" type="ORF">KUDE01_012298</name>
</gene>
<protein>
    <submittedName>
        <fullName evidence="2">Light-harvesting protein B-870 beta chain</fullName>
    </submittedName>
</protein>
<name>A0AAD9CNK6_DISEL</name>
<evidence type="ECO:0000313" key="3">
    <source>
        <dbReference type="Proteomes" id="UP001228049"/>
    </source>
</evidence>
<feature type="region of interest" description="Disordered" evidence="1">
    <location>
        <begin position="67"/>
        <end position="86"/>
    </location>
</feature>
<evidence type="ECO:0000256" key="1">
    <source>
        <dbReference type="SAM" id="MobiDB-lite"/>
    </source>
</evidence>